<dbReference type="AlphaFoldDB" id="A0A1G8W584"/>
<evidence type="ECO:0000313" key="2">
    <source>
        <dbReference type="EMBL" id="SDJ72885.1"/>
    </source>
</evidence>
<gene>
    <name evidence="2" type="ORF">SAMN05216243_0539</name>
</gene>
<evidence type="ECO:0000256" key="1">
    <source>
        <dbReference type="SAM" id="Coils"/>
    </source>
</evidence>
<organism evidence="2 3">
    <name type="scientific">Sediminibacillus albus</name>
    <dbReference type="NCBI Taxonomy" id="407036"/>
    <lineage>
        <taxon>Bacteria</taxon>
        <taxon>Bacillati</taxon>
        <taxon>Bacillota</taxon>
        <taxon>Bacilli</taxon>
        <taxon>Bacillales</taxon>
        <taxon>Bacillaceae</taxon>
        <taxon>Sediminibacillus</taxon>
    </lineage>
</organism>
<dbReference type="Proteomes" id="UP000198694">
    <property type="component" value="Unassembled WGS sequence"/>
</dbReference>
<dbReference type="EMBL" id="FNFL01000001">
    <property type="protein sequence ID" value="SDJ72885.1"/>
    <property type="molecule type" value="Genomic_DNA"/>
</dbReference>
<feature type="coiled-coil region" evidence="1">
    <location>
        <begin position="27"/>
        <end position="61"/>
    </location>
</feature>
<keyword evidence="1" id="KW-0175">Coiled coil</keyword>
<dbReference type="RefSeq" id="WP_245690038.1">
    <property type="nucleotide sequence ID" value="NZ_FNFL01000001.1"/>
</dbReference>
<dbReference type="Pfam" id="PF11068">
    <property type="entry name" value="YlqD"/>
    <property type="match status" value="1"/>
</dbReference>
<keyword evidence="3" id="KW-1185">Reference proteome</keyword>
<evidence type="ECO:0000313" key="3">
    <source>
        <dbReference type="Proteomes" id="UP000198694"/>
    </source>
</evidence>
<accession>A0A1G8W584</accession>
<reference evidence="2 3" key="1">
    <citation type="submission" date="2016-10" db="EMBL/GenBank/DDBJ databases">
        <authorList>
            <person name="de Groot N.N."/>
        </authorList>
    </citation>
    <scope>NUCLEOTIDE SEQUENCE [LARGE SCALE GENOMIC DNA]</scope>
    <source>
        <strain evidence="2 3">CGMCC 1.6502</strain>
    </source>
</reference>
<name>A0A1G8W584_9BACI</name>
<dbReference type="STRING" id="407036.SAMN05216243_0539"/>
<proteinExistence type="predicted"/>
<dbReference type="Gene3D" id="6.10.140.1110">
    <property type="match status" value="1"/>
</dbReference>
<protein>
    <submittedName>
        <fullName evidence="2">YlqD protein</fullName>
    </submittedName>
</protein>
<sequence length="140" mass="16396">MAKFSNRKAGTIVKIIRKIPVKQVITEKSKQELSEQFNHNRQQLEQECQQLQFEQRKLQNKKGVSRQEVANRFQKEITKRRDKIKWIEFQVEQLSILPVGSEITEGEVESLVEVEEGYNWDSLVDDKAIIVKDGTVIQIK</sequence>
<dbReference type="InterPro" id="IPR021297">
    <property type="entry name" value="YlqD"/>
</dbReference>